<dbReference type="InterPro" id="IPR024463">
    <property type="entry name" value="Transposase_TnpC_homeodom"/>
</dbReference>
<evidence type="ECO:0000313" key="6">
    <source>
        <dbReference type="EMBL" id="CBH99703.1"/>
    </source>
</evidence>
<evidence type="ECO:0000256" key="1">
    <source>
        <dbReference type="SAM" id="MobiDB-lite"/>
    </source>
</evidence>
<dbReference type="InterPro" id="IPR052344">
    <property type="entry name" value="Transposase-related"/>
</dbReference>
<dbReference type="InterPro" id="IPR004291">
    <property type="entry name" value="Transposase_IS66_central"/>
</dbReference>
<evidence type="ECO:0000259" key="3">
    <source>
        <dbReference type="Pfam" id="PF13005"/>
    </source>
</evidence>
<feature type="domain" description="Transposase IS66 zinc-finger binding" evidence="3">
    <location>
        <begin position="116"/>
        <end position="159"/>
    </location>
</feature>
<evidence type="ECO:0000259" key="2">
    <source>
        <dbReference type="Pfam" id="PF03050"/>
    </source>
</evidence>
<sequence>MTEAALADLDSLDKETLKALLVRERRSNAQQIEHLKLVIEKYRRMLFGVKSEKLAGELGQLELQLEELETSEAAEQAAEENIPQTQAAARSPRRPRRKPLPEDLPREVVMHLPVHDSCPDCGGALRQFGEDVSEQLERIPATFKVIRHVRPKFACNHCERVVEAPAPSRPIERGLAGPALLAHVLMSKYGHHLPLYRQSEIFAREGVDLDRSTLAGWVGSTSELLAPLVSALRDHVMAAQKLHADDTPVPVLAPGNGKTKTGRLWTYVRDDRPAGSETPPAVWFAYSEDRKGEHPRQHLKDFTGALQADAYAGFHHLYGAGRIYEVACWAHARRKFYEINALHGSPTTSEALAKIAALYAIEGEIRGKPAELRREVRQSRAKPLLDQLHKWMEKTVRQLSPKSETAAAIRYSLSRWRALTRYTDDGRLEIDNNSAERALRVVALGRKNYLFAGSDTGGERAAAIYSLIGSAKLNGIDPEHYLRTVLARIAEHPISRIADLLPWNLAESLQAHTSQAA</sequence>
<dbReference type="Pfam" id="PF13005">
    <property type="entry name" value="zf-IS66"/>
    <property type="match status" value="1"/>
</dbReference>
<dbReference type="EMBL" id="CABN01000043">
    <property type="protein sequence ID" value="CBH99703.1"/>
    <property type="molecule type" value="Genomic_DNA"/>
</dbReference>
<dbReference type="Pfam" id="PF13007">
    <property type="entry name" value="LZ_Tnp_IS66"/>
    <property type="match status" value="1"/>
</dbReference>
<evidence type="ECO:0000259" key="4">
    <source>
        <dbReference type="Pfam" id="PF13007"/>
    </source>
</evidence>
<dbReference type="InterPro" id="IPR024474">
    <property type="entry name" value="Znf_dom_IS66"/>
</dbReference>
<feature type="domain" description="Transposase IS66 C-terminal" evidence="5">
    <location>
        <begin position="466"/>
        <end position="503"/>
    </location>
</feature>
<dbReference type="PANTHER" id="PTHR33678:SF1">
    <property type="entry name" value="BLL1576 PROTEIN"/>
    <property type="match status" value="1"/>
</dbReference>
<proteinExistence type="predicted"/>
<gene>
    <name evidence="6" type="ORF">CARN3_0648</name>
</gene>
<feature type="region of interest" description="Disordered" evidence="1">
    <location>
        <begin position="70"/>
        <end position="104"/>
    </location>
</feature>
<dbReference type="NCBIfam" id="NF033517">
    <property type="entry name" value="transpos_IS66"/>
    <property type="match status" value="1"/>
</dbReference>
<dbReference type="InterPro" id="IPR039552">
    <property type="entry name" value="IS66_C"/>
</dbReference>
<organism evidence="6">
    <name type="scientific">mine drainage metagenome</name>
    <dbReference type="NCBI Taxonomy" id="410659"/>
    <lineage>
        <taxon>unclassified sequences</taxon>
        <taxon>metagenomes</taxon>
        <taxon>ecological metagenomes</taxon>
    </lineage>
</organism>
<feature type="domain" description="Transposase IS66 central" evidence="2">
    <location>
        <begin position="173"/>
        <end position="459"/>
    </location>
</feature>
<protein>
    <submittedName>
        <fullName evidence="6">Transposase of ISCARN73, ORFC, IS66 family</fullName>
    </submittedName>
</protein>
<dbReference type="Pfam" id="PF13817">
    <property type="entry name" value="DDE_Tnp_IS66_C"/>
    <property type="match status" value="1"/>
</dbReference>
<dbReference type="Pfam" id="PF03050">
    <property type="entry name" value="DDE_Tnp_IS66"/>
    <property type="match status" value="1"/>
</dbReference>
<accession>E6PXP4</accession>
<comment type="caution">
    <text evidence="6">The sequence shown here is derived from an EMBL/GenBank/DDBJ whole genome shotgun (WGS) entry which is preliminary data.</text>
</comment>
<feature type="domain" description="Transposase TnpC homeodomain" evidence="4">
    <location>
        <begin position="34"/>
        <end position="109"/>
    </location>
</feature>
<dbReference type="AlphaFoldDB" id="E6PXP4"/>
<name>E6PXP4_9ZZZZ</name>
<evidence type="ECO:0000259" key="5">
    <source>
        <dbReference type="Pfam" id="PF13817"/>
    </source>
</evidence>
<dbReference type="PANTHER" id="PTHR33678">
    <property type="entry name" value="BLL1576 PROTEIN"/>
    <property type="match status" value="1"/>
</dbReference>
<reference evidence="6" key="1">
    <citation type="submission" date="2009-10" db="EMBL/GenBank/DDBJ databases">
        <title>Diversity of trophic interactions inside an arsenic-rich microbial ecosystem.</title>
        <authorList>
            <person name="Bertin P.N."/>
            <person name="Heinrich-Salmeron A."/>
            <person name="Pelletier E."/>
            <person name="Goulhen-Chollet F."/>
            <person name="Arsene-Ploetze F."/>
            <person name="Gallien S."/>
            <person name="Calteau A."/>
            <person name="Vallenet D."/>
            <person name="Casiot C."/>
            <person name="Chane-Woon-Ming B."/>
            <person name="Giloteaux L."/>
            <person name="Barakat M."/>
            <person name="Bonnefoy V."/>
            <person name="Bruneel O."/>
            <person name="Chandler M."/>
            <person name="Cleiss J."/>
            <person name="Duran R."/>
            <person name="Elbaz-Poulichet F."/>
            <person name="Fonknechten N."/>
            <person name="Lauga B."/>
            <person name="Mornico D."/>
            <person name="Ortet P."/>
            <person name="Schaeffer C."/>
            <person name="Siguier P."/>
            <person name="Alexander Thil Smith A."/>
            <person name="Van Dorsselaer A."/>
            <person name="Weissenbach J."/>
            <person name="Medigue C."/>
            <person name="Le Paslier D."/>
        </authorList>
    </citation>
    <scope>NUCLEOTIDE SEQUENCE</scope>
</reference>